<protein>
    <submittedName>
        <fullName evidence="3">Glycosyltransferase family 2 protein</fullName>
    </submittedName>
</protein>
<dbReference type="Gene3D" id="3.90.550.10">
    <property type="entry name" value="Spore Coat Polysaccharide Biosynthesis Protein SpsA, Chain A"/>
    <property type="match status" value="1"/>
</dbReference>
<dbReference type="InterPro" id="IPR001173">
    <property type="entry name" value="Glyco_trans_2-like"/>
</dbReference>
<dbReference type="PANTHER" id="PTHR43179">
    <property type="entry name" value="RHAMNOSYLTRANSFERASE WBBL"/>
    <property type="match status" value="1"/>
</dbReference>
<evidence type="ECO:0000259" key="2">
    <source>
        <dbReference type="Pfam" id="PF00535"/>
    </source>
</evidence>
<keyword evidence="4" id="KW-1185">Reference proteome</keyword>
<accession>A0ABX1K072</accession>
<organism evidence="3 4">
    <name type="scientific">Cellulomonas septica</name>
    <dbReference type="NCBI Taxonomy" id="285080"/>
    <lineage>
        <taxon>Bacteria</taxon>
        <taxon>Bacillati</taxon>
        <taxon>Actinomycetota</taxon>
        <taxon>Actinomycetes</taxon>
        <taxon>Micrococcales</taxon>
        <taxon>Cellulomonadaceae</taxon>
        <taxon>Cellulomonas</taxon>
    </lineage>
</organism>
<evidence type="ECO:0000256" key="1">
    <source>
        <dbReference type="SAM" id="MobiDB-lite"/>
    </source>
</evidence>
<gene>
    <name evidence="3" type="ORF">HGA02_10650</name>
</gene>
<sequence>MTHESSSTVGRLLAGLGGALPVVVVDSGSGDWERTAQVAATSGARVLGILQNVGYGTASNRGAWTCSTPWLAFVNPDVTVAAEGLVELCRSAEAHGFDAVAPRLVATPGEEVTRPGPAGPPLPARVL</sequence>
<dbReference type="EMBL" id="JAAXOY010000244">
    <property type="protein sequence ID" value="NKY39974.1"/>
    <property type="molecule type" value="Genomic_DNA"/>
</dbReference>
<feature type="region of interest" description="Disordered" evidence="1">
    <location>
        <begin position="108"/>
        <end position="127"/>
    </location>
</feature>
<dbReference type="Proteomes" id="UP000777774">
    <property type="component" value="Unassembled WGS sequence"/>
</dbReference>
<dbReference type="PANTHER" id="PTHR43179:SF7">
    <property type="entry name" value="RHAMNOSYLTRANSFERASE WBBL"/>
    <property type="match status" value="1"/>
</dbReference>
<evidence type="ECO:0000313" key="4">
    <source>
        <dbReference type="Proteomes" id="UP000777774"/>
    </source>
</evidence>
<feature type="domain" description="Glycosyltransferase 2-like" evidence="2">
    <location>
        <begin position="20"/>
        <end position="114"/>
    </location>
</feature>
<proteinExistence type="predicted"/>
<dbReference type="RefSeq" id="WP_168678986.1">
    <property type="nucleotide sequence ID" value="NZ_JAAXOY010000244.1"/>
</dbReference>
<evidence type="ECO:0000313" key="3">
    <source>
        <dbReference type="EMBL" id="NKY39974.1"/>
    </source>
</evidence>
<dbReference type="SUPFAM" id="SSF53448">
    <property type="entry name" value="Nucleotide-diphospho-sugar transferases"/>
    <property type="match status" value="1"/>
</dbReference>
<name>A0ABX1K072_9CELL</name>
<feature type="compositionally biased region" description="Pro residues" evidence="1">
    <location>
        <begin position="117"/>
        <end position="127"/>
    </location>
</feature>
<comment type="caution">
    <text evidence="3">The sequence shown here is derived from an EMBL/GenBank/DDBJ whole genome shotgun (WGS) entry which is preliminary data.</text>
</comment>
<reference evidence="3 4" key="1">
    <citation type="submission" date="2020-04" db="EMBL/GenBank/DDBJ databases">
        <title>MicrobeNet Type strains.</title>
        <authorList>
            <person name="Nicholson A.C."/>
        </authorList>
    </citation>
    <scope>NUCLEOTIDE SEQUENCE [LARGE SCALE GENOMIC DNA]</scope>
    <source>
        <strain evidence="3 4">ATCC BAA-787</strain>
    </source>
</reference>
<dbReference type="InterPro" id="IPR029044">
    <property type="entry name" value="Nucleotide-diphossugar_trans"/>
</dbReference>
<dbReference type="Pfam" id="PF00535">
    <property type="entry name" value="Glycos_transf_2"/>
    <property type="match status" value="1"/>
</dbReference>
<feature type="non-terminal residue" evidence="3">
    <location>
        <position position="127"/>
    </location>
</feature>